<dbReference type="EMBL" id="CP081201">
    <property type="protein sequence ID" value="UXZ97205.1"/>
    <property type="molecule type" value="Genomic_DNA"/>
</dbReference>
<dbReference type="RefSeq" id="WP_263270318.1">
    <property type="nucleotide sequence ID" value="NZ_CP081201.1"/>
</dbReference>
<evidence type="ECO:0000313" key="1">
    <source>
        <dbReference type="EMBL" id="UXZ97205.1"/>
    </source>
</evidence>
<organism evidence="1 2">
    <name type="scientific">Pseudomonas phytophila</name>
    <dbReference type="NCBI Taxonomy" id="2867264"/>
    <lineage>
        <taxon>Bacteria</taxon>
        <taxon>Pseudomonadati</taxon>
        <taxon>Pseudomonadota</taxon>
        <taxon>Gammaproteobacteria</taxon>
        <taxon>Pseudomonadales</taxon>
        <taxon>Pseudomonadaceae</taxon>
        <taxon>Pseudomonas</taxon>
    </lineage>
</organism>
<protein>
    <submittedName>
        <fullName evidence="1">Uncharacterized protein</fullName>
    </submittedName>
</protein>
<reference evidence="1" key="1">
    <citation type="submission" date="2021-08" db="EMBL/GenBank/DDBJ databases">
        <title>Complete genome sequence of Pseudomonas phytophila.</title>
        <authorList>
            <person name="Weir B.S."/>
            <person name="Templeton M.D."/>
            <person name="Arshed S."/>
            <person name="Andersen M.T."/>
            <person name="Jayaraman J."/>
        </authorList>
    </citation>
    <scope>NUCLEOTIDE SEQUENCE</scope>
    <source>
        <strain evidence="1">ICMP 23753</strain>
    </source>
</reference>
<accession>A0ABY6FH35</accession>
<gene>
    <name evidence="1" type="ORF">K3169_04680</name>
</gene>
<sequence length="153" mass="16408">MNEENESMRARTIIATFPFVMLMTAQVFAASPSNVFLSGKVFKDDEVITNFATPNVLGRTLPVKDQSAIGAADNNDLRLALTPELSDGNRVKVSIKASWSVGPPSQSVSGGVLNQDVELAQGEIKTIPFGDCGNVNEKKSACYKLVLSASLMR</sequence>
<proteinExistence type="predicted"/>
<keyword evidence="2" id="KW-1185">Reference proteome</keyword>
<dbReference type="Proteomes" id="UP001063228">
    <property type="component" value="Chromosome"/>
</dbReference>
<evidence type="ECO:0000313" key="2">
    <source>
        <dbReference type="Proteomes" id="UP001063228"/>
    </source>
</evidence>
<name>A0ABY6FH35_9PSED</name>